<name>A0A7G8BMD6_9BACT</name>
<dbReference type="Gene3D" id="3.20.20.370">
    <property type="entry name" value="Glycoside hydrolase/deacetylase"/>
    <property type="match status" value="1"/>
</dbReference>
<dbReference type="KEGG" id="adin:H7849_07220"/>
<comment type="cofactor">
    <cofactor evidence="1">
        <name>Mg(2+)</name>
        <dbReference type="ChEBI" id="CHEBI:18420"/>
    </cofactor>
</comment>
<dbReference type="PANTHER" id="PTHR31609:SF1">
    <property type="entry name" value="CARBOHYDRATE DEACETYLASE"/>
    <property type="match status" value="1"/>
</dbReference>
<keyword evidence="5" id="KW-0119">Carbohydrate metabolism</keyword>
<evidence type="ECO:0000256" key="4">
    <source>
        <dbReference type="ARBA" id="ARBA00022842"/>
    </source>
</evidence>
<keyword evidence="7" id="KW-1185">Reference proteome</keyword>
<dbReference type="AlphaFoldDB" id="A0A7G8BMD6"/>
<dbReference type="PANTHER" id="PTHR31609">
    <property type="entry name" value="YDJC DEACETYLASE FAMILY MEMBER"/>
    <property type="match status" value="1"/>
</dbReference>
<dbReference type="InterPro" id="IPR011330">
    <property type="entry name" value="Glyco_hydro/deAcase_b/a-brl"/>
</dbReference>
<dbReference type="InterPro" id="IPR006879">
    <property type="entry name" value="YdjC-like"/>
</dbReference>
<evidence type="ECO:0000313" key="6">
    <source>
        <dbReference type="EMBL" id="QNI33706.1"/>
    </source>
</evidence>
<sequence length="294" mass="31832">MRRCSADTLAAVRRLIVNADDFGLTAGVNRAVVELHCARALSSATLMATASHFTEAVSLANQNSTLGVGCHVVLVDGTPALPPVQIPSLVDASSENETRFRQKLSTFVAELLRGRIKDTEIEAEATAQIKKLQQTGIHVTHVDTHKHTHIFPGVLRPLLRAALACGVKAIRNPFEPNWSLNATANAGHVRKMQVRLLRSQSSAFSEEVNRARLLTTDGAIGVLATGTLDALTIRNLLAAMPDGTWELVCHPGYNDEALQQANTRLLESRDVERTALLETIPHANAELIHFGQLA</sequence>
<evidence type="ECO:0000313" key="7">
    <source>
        <dbReference type="Proteomes" id="UP000515312"/>
    </source>
</evidence>
<dbReference type="GO" id="GO:0046872">
    <property type="term" value="F:metal ion binding"/>
    <property type="evidence" value="ECO:0007669"/>
    <property type="project" value="UniProtKB-KW"/>
</dbReference>
<dbReference type="GO" id="GO:0005975">
    <property type="term" value="P:carbohydrate metabolic process"/>
    <property type="evidence" value="ECO:0007669"/>
    <property type="project" value="InterPro"/>
</dbReference>
<dbReference type="CDD" id="cd10808">
    <property type="entry name" value="YdjC"/>
    <property type="match status" value="1"/>
</dbReference>
<evidence type="ECO:0000256" key="5">
    <source>
        <dbReference type="ARBA" id="ARBA00023277"/>
    </source>
</evidence>
<keyword evidence="3" id="KW-0378">Hydrolase</keyword>
<dbReference type="RefSeq" id="WP_186745292.1">
    <property type="nucleotide sequence ID" value="NZ_CP060394.1"/>
</dbReference>
<accession>A0A7G8BMD6</accession>
<dbReference type="GO" id="GO:0019213">
    <property type="term" value="F:deacetylase activity"/>
    <property type="evidence" value="ECO:0007669"/>
    <property type="project" value="TreeGrafter"/>
</dbReference>
<dbReference type="EMBL" id="CP060394">
    <property type="protein sequence ID" value="QNI33706.1"/>
    <property type="molecule type" value="Genomic_DNA"/>
</dbReference>
<dbReference type="Pfam" id="PF04794">
    <property type="entry name" value="YdjC"/>
    <property type="match status" value="1"/>
</dbReference>
<keyword evidence="2" id="KW-0479">Metal-binding</keyword>
<dbReference type="SUPFAM" id="SSF88713">
    <property type="entry name" value="Glycoside hydrolase/deacetylase"/>
    <property type="match status" value="1"/>
</dbReference>
<evidence type="ECO:0000256" key="3">
    <source>
        <dbReference type="ARBA" id="ARBA00022801"/>
    </source>
</evidence>
<gene>
    <name evidence="6" type="ORF">H7849_07220</name>
</gene>
<organism evidence="6 7">
    <name type="scientific">Alloacidobacterium dinghuense</name>
    <dbReference type="NCBI Taxonomy" id="2763107"/>
    <lineage>
        <taxon>Bacteria</taxon>
        <taxon>Pseudomonadati</taxon>
        <taxon>Acidobacteriota</taxon>
        <taxon>Terriglobia</taxon>
        <taxon>Terriglobales</taxon>
        <taxon>Acidobacteriaceae</taxon>
        <taxon>Alloacidobacterium</taxon>
    </lineage>
</organism>
<protein>
    <submittedName>
        <fullName evidence="6">ChbG/HpnK family deacetylase</fullName>
    </submittedName>
</protein>
<keyword evidence="4" id="KW-0460">Magnesium</keyword>
<evidence type="ECO:0000256" key="1">
    <source>
        <dbReference type="ARBA" id="ARBA00001946"/>
    </source>
</evidence>
<dbReference type="GO" id="GO:0016787">
    <property type="term" value="F:hydrolase activity"/>
    <property type="evidence" value="ECO:0007669"/>
    <property type="project" value="UniProtKB-KW"/>
</dbReference>
<proteinExistence type="predicted"/>
<reference evidence="6 7" key="1">
    <citation type="submission" date="2020-08" db="EMBL/GenBank/DDBJ databases">
        <title>Edaphobacter telluris sp. nov. and Acidobacterium dinghuensis sp. nov., two acidobacteria isolated from forest soil.</title>
        <authorList>
            <person name="Fu J."/>
            <person name="Qiu L."/>
        </authorList>
    </citation>
    <scope>NUCLEOTIDE SEQUENCE [LARGE SCALE GENOMIC DNA]</scope>
    <source>
        <strain evidence="6">4Y35</strain>
    </source>
</reference>
<dbReference type="Proteomes" id="UP000515312">
    <property type="component" value="Chromosome"/>
</dbReference>
<evidence type="ECO:0000256" key="2">
    <source>
        <dbReference type="ARBA" id="ARBA00022723"/>
    </source>
</evidence>